<evidence type="ECO:0000256" key="1">
    <source>
        <dbReference type="ARBA" id="ARBA00004370"/>
    </source>
</evidence>
<dbReference type="Proteomes" id="UP000887540">
    <property type="component" value="Unplaced"/>
</dbReference>
<evidence type="ECO:0000259" key="6">
    <source>
        <dbReference type="PROSITE" id="PS50262"/>
    </source>
</evidence>
<feature type="transmembrane region" description="Helical" evidence="5">
    <location>
        <begin position="153"/>
        <end position="173"/>
    </location>
</feature>
<accession>A0A914CAS2</accession>
<dbReference type="PROSITE" id="PS50262">
    <property type="entry name" value="G_PROTEIN_RECEP_F1_2"/>
    <property type="match status" value="1"/>
</dbReference>
<evidence type="ECO:0000256" key="4">
    <source>
        <dbReference type="ARBA" id="ARBA00023136"/>
    </source>
</evidence>
<name>A0A914CAS2_9BILA</name>
<evidence type="ECO:0000313" key="8">
    <source>
        <dbReference type="WBParaSite" id="ACRNAN_Path_639.g2369.t1"/>
    </source>
</evidence>
<sequence>MVIMSAERIVAVHKPALYSYYFSAKRKVLFICLTVVVQILTLIWAGISAWGDNTMTSTQHCAITGATSKIFSTFHFTIDVLGYVISFVSLTTIYIIHRVKYRQPKQSTIYGSNKKGPHLMTYMVMTFIDIVLCAMPSVVMIGSRWGLFTAGNILVSLTYSTTGPCIFIIINTVKYAPGR</sequence>
<feature type="transmembrane region" description="Helical" evidence="5">
    <location>
        <begin position="28"/>
        <end position="47"/>
    </location>
</feature>
<dbReference type="WBParaSite" id="ACRNAN_Path_639.g2369.t1">
    <property type="protein sequence ID" value="ACRNAN_Path_639.g2369.t1"/>
    <property type="gene ID" value="ACRNAN_Path_639.g2369"/>
</dbReference>
<evidence type="ECO:0000256" key="5">
    <source>
        <dbReference type="SAM" id="Phobius"/>
    </source>
</evidence>
<comment type="subcellular location">
    <subcellularLocation>
        <location evidence="1">Membrane</location>
    </subcellularLocation>
</comment>
<keyword evidence="2 5" id="KW-0812">Transmembrane</keyword>
<evidence type="ECO:0000256" key="2">
    <source>
        <dbReference type="ARBA" id="ARBA00022692"/>
    </source>
</evidence>
<feature type="transmembrane region" description="Helical" evidence="5">
    <location>
        <begin position="119"/>
        <end position="141"/>
    </location>
</feature>
<dbReference type="AlphaFoldDB" id="A0A914CAS2"/>
<evidence type="ECO:0000313" key="7">
    <source>
        <dbReference type="Proteomes" id="UP000887540"/>
    </source>
</evidence>
<evidence type="ECO:0000256" key="3">
    <source>
        <dbReference type="ARBA" id="ARBA00022989"/>
    </source>
</evidence>
<keyword evidence="4 5" id="KW-0472">Membrane</keyword>
<feature type="domain" description="G-protein coupled receptors family 1 profile" evidence="6">
    <location>
        <begin position="1"/>
        <end position="140"/>
    </location>
</feature>
<keyword evidence="7" id="KW-1185">Reference proteome</keyword>
<dbReference type="GO" id="GO:0016020">
    <property type="term" value="C:membrane"/>
    <property type="evidence" value="ECO:0007669"/>
    <property type="project" value="UniProtKB-SubCell"/>
</dbReference>
<dbReference type="InterPro" id="IPR017452">
    <property type="entry name" value="GPCR_Rhodpsn_7TM"/>
</dbReference>
<reference evidence="8" key="1">
    <citation type="submission" date="2022-11" db="UniProtKB">
        <authorList>
            <consortium name="WormBaseParasite"/>
        </authorList>
    </citation>
    <scope>IDENTIFICATION</scope>
</reference>
<organism evidence="7 8">
    <name type="scientific">Acrobeloides nanus</name>
    <dbReference type="NCBI Taxonomy" id="290746"/>
    <lineage>
        <taxon>Eukaryota</taxon>
        <taxon>Metazoa</taxon>
        <taxon>Ecdysozoa</taxon>
        <taxon>Nematoda</taxon>
        <taxon>Chromadorea</taxon>
        <taxon>Rhabditida</taxon>
        <taxon>Tylenchina</taxon>
        <taxon>Cephalobomorpha</taxon>
        <taxon>Cephaloboidea</taxon>
        <taxon>Cephalobidae</taxon>
        <taxon>Acrobeloides</taxon>
    </lineage>
</organism>
<protein>
    <submittedName>
        <fullName evidence="8">G-protein coupled receptors family 1 profile domain-containing protein</fullName>
    </submittedName>
</protein>
<dbReference type="Gene3D" id="1.20.1070.10">
    <property type="entry name" value="Rhodopsin 7-helix transmembrane proteins"/>
    <property type="match status" value="1"/>
</dbReference>
<keyword evidence="3 5" id="KW-1133">Transmembrane helix</keyword>
<proteinExistence type="predicted"/>
<feature type="transmembrane region" description="Helical" evidence="5">
    <location>
        <begin position="80"/>
        <end position="99"/>
    </location>
</feature>